<reference evidence="9 10" key="1">
    <citation type="journal article" date="2013" name="Genome Biol.">
        <title>Genome of Acanthamoeba castellanii highlights extensive lateral gene transfer and early evolution of tyrosine kinase signaling.</title>
        <authorList>
            <person name="Clarke M."/>
            <person name="Lohan A.J."/>
            <person name="Liu B."/>
            <person name="Lagkouvardos I."/>
            <person name="Roy S."/>
            <person name="Zafar N."/>
            <person name="Bertelli C."/>
            <person name="Schilde C."/>
            <person name="Kianianmomeni A."/>
            <person name="Burglin T.R."/>
            <person name="Frech C."/>
            <person name="Turcotte B."/>
            <person name="Kopec K.O."/>
            <person name="Synnott J.M."/>
            <person name="Choo C."/>
            <person name="Paponov I."/>
            <person name="Finkler A."/>
            <person name="Soon Heng Tan C."/>
            <person name="Hutchins A.P."/>
            <person name="Weinmeier T."/>
            <person name="Rattei T."/>
            <person name="Chu J.S."/>
            <person name="Gimenez G."/>
            <person name="Irimia M."/>
            <person name="Rigden D.J."/>
            <person name="Fitzpatrick D.A."/>
            <person name="Lorenzo-Morales J."/>
            <person name="Bateman A."/>
            <person name="Chiu C.H."/>
            <person name="Tang P."/>
            <person name="Hegemann P."/>
            <person name="Fromm H."/>
            <person name="Raoult D."/>
            <person name="Greub G."/>
            <person name="Miranda-Saavedra D."/>
            <person name="Chen N."/>
            <person name="Nash P."/>
            <person name="Ginger M.L."/>
            <person name="Horn M."/>
            <person name="Schaap P."/>
            <person name="Caler L."/>
            <person name="Loftus B."/>
        </authorList>
    </citation>
    <scope>NUCLEOTIDE SEQUENCE [LARGE SCALE GENOMIC DNA]</scope>
    <source>
        <strain evidence="9 10">Neff</strain>
    </source>
</reference>
<evidence type="ECO:0000256" key="7">
    <source>
        <dbReference type="SAM" id="Phobius"/>
    </source>
</evidence>
<gene>
    <name evidence="9" type="ORF">ACA1_296840</name>
</gene>
<keyword evidence="4 7" id="KW-1133">Transmembrane helix</keyword>
<dbReference type="Proteomes" id="UP000011083">
    <property type="component" value="Unassembled WGS sequence"/>
</dbReference>
<evidence type="ECO:0000256" key="5">
    <source>
        <dbReference type="ARBA" id="ARBA00023136"/>
    </source>
</evidence>
<dbReference type="GeneID" id="14926626"/>
<evidence type="ECO:0000256" key="4">
    <source>
        <dbReference type="ARBA" id="ARBA00022989"/>
    </source>
</evidence>
<feature type="transmembrane region" description="Helical" evidence="7">
    <location>
        <begin position="139"/>
        <end position="162"/>
    </location>
</feature>
<dbReference type="EMBL" id="KB007805">
    <property type="protein sequence ID" value="ELR25564.1"/>
    <property type="molecule type" value="Genomic_DNA"/>
</dbReference>
<keyword evidence="2" id="KW-1003">Cell membrane</keyword>
<evidence type="ECO:0000313" key="10">
    <source>
        <dbReference type="Proteomes" id="UP000011083"/>
    </source>
</evidence>
<dbReference type="RefSeq" id="XP_004368319.1">
    <property type="nucleotide sequence ID" value="XM_004368262.1"/>
</dbReference>
<dbReference type="KEGG" id="acan:ACA1_296840"/>
<proteinExistence type="predicted"/>
<keyword evidence="10" id="KW-1185">Reference proteome</keyword>
<feature type="transmembrane region" description="Helical" evidence="7">
    <location>
        <begin position="55"/>
        <end position="73"/>
    </location>
</feature>
<keyword evidence="5 7" id="KW-0472">Membrane</keyword>
<dbReference type="VEuPathDB" id="AmoebaDB:ACA1_296840"/>
<dbReference type="PANTHER" id="PTHR12677:SF59">
    <property type="entry name" value="GOLGI APPARATUS MEMBRANE PROTEIN TVP38-RELATED"/>
    <property type="match status" value="1"/>
</dbReference>
<dbReference type="InterPro" id="IPR015414">
    <property type="entry name" value="TMEM64"/>
</dbReference>
<dbReference type="InterPro" id="IPR032816">
    <property type="entry name" value="VTT_dom"/>
</dbReference>
<dbReference type="OMA" id="CITRVAK"/>
<evidence type="ECO:0000256" key="3">
    <source>
        <dbReference type="ARBA" id="ARBA00022692"/>
    </source>
</evidence>
<evidence type="ECO:0000256" key="6">
    <source>
        <dbReference type="SAM" id="MobiDB-lite"/>
    </source>
</evidence>
<evidence type="ECO:0000256" key="2">
    <source>
        <dbReference type="ARBA" id="ARBA00022475"/>
    </source>
</evidence>
<accession>L8HIY5</accession>
<keyword evidence="3 7" id="KW-0812">Transmembrane</keyword>
<evidence type="ECO:0000259" key="8">
    <source>
        <dbReference type="Pfam" id="PF09335"/>
    </source>
</evidence>
<dbReference type="AlphaFoldDB" id="L8HIY5"/>
<name>L8HIY5_ACACF</name>
<feature type="transmembrane region" description="Helical" evidence="7">
    <location>
        <begin position="12"/>
        <end position="35"/>
    </location>
</feature>
<feature type="transmembrane region" description="Helical" evidence="7">
    <location>
        <begin position="168"/>
        <end position="189"/>
    </location>
</feature>
<sequence>MDLKGISGWSILKILIIVLITLGATTLLLLFFIPGSPLEDALLDFLEWLESLPKWQGILMLTFVETVCTVLILPATPLNLASGFLFGVWWGSLISVSSTDIASVISFFIGRYVARGWAEKEIEKRPKFKAVDAAVEKQGMWIIILVRFSPVFPFGLCNYLFGLTKVSFVKYWIATTIGLLPYTIAYTYLGSLMRQLTDIFNDDSTDSTQQIIFLSIGGSATKEYEDDLLRAATDPDLEEQLNNDDDLSVDETKTVYHRIPDPHAKHANGGKTRNAAIGA</sequence>
<feature type="region of interest" description="Disordered" evidence="6">
    <location>
        <begin position="260"/>
        <end position="279"/>
    </location>
</feature>
<dbReference type="OrthoDB" id="166803at2759"/>
<dbReference type="PANTHER" id="PTHR12677">
    <property type="entry name" value="GOLGI APPARATUS MEMBRANE PROTEIN TVP38-RELATED"/>
    <property type="match status" value="1"/>
</dbReference>
<feature type="domain" description="VTT" evidence="8">
    <location>
        <begin position="73"/>
        <end position="191"/>
    </location>
</feature>
<evidence type="ECO:0000256" key="1">
    <source>
        <dbReference type="ARBA" id="ARBA00004651"/>
    </source>
</evidence>
<protein>
    <submittedName>
        <fullName evidence="9">SNARE associated Golgi protein</fullName>
    </submittedName>
</protein>
<organism evidence="9 10">
    <name type="scientific">Acanthamoeba castellanii (strain ATCC 30010 / Neff)</name>
    <dbReference type="NCBI Taxonomy" id="1257118"/>
    <lineage>
        <taxon>Eukaryota</taxon>
        <taxon>Amoebozoa</taxon>
        <taxon>Discosea</taxon>
        <taxon>Longamoebia</taxon>
        <taxon>Centramoebida</taxon>
        <taxon>Acanthamoebidae</taxon>
        <taxon>Acanthamoeba</taxon>
    </lineage>
</organism>
<dbReference type="GO" id="GO:0005886">
    <property type="term" value="C:plasma membrane"/>
    <property type="evidence" value="ECO:0007669"/>
    <property type="project" value="UniProtKB-SubCell"/>
</dbReference>
<evidence type="ECO:0000313" key="9">
    <source>
        <dbReference type="EMBL" id="ELR25564.1"/>
    </source>
</evidence>
<comment type="subcellular location">
    <subcellularLocation>
        <location evidence="1">Cell membrane</location>
        <topology evidence="1">Multi-pass membrane protein</topology>
    </subcellularLocation>
</comment>
<dbReference type="STRING" id="1257118.L8HIY5"/>
<dbReference type="Pfam" id="PF09335">
    <property type="entry name" value="VTT_dom"/>
    <property type="match status" value="1"/>
</dbReference>